<keyword evidence="2" id="KW-0378">Hydrolase</keyword>
<dbReference type="Gene3D" id="3.90.1570.30">
    <property type="match status" value="1"/>
</dbReference>
<gene>
    <name evidence="2" type="ORF">DN752_07190</name>
</gene>
<dbReference type="RefSeq" id="WP_112783318.1">
    <property type="nucleotide sequence ID" value="NZ_CP030041.1"/>
</dbReference>
<dbReference type="InterPro" id="IPR029464">
    <property type="entry name" value="HSDR_N"/>
</dbReference>
<dbReference type="Proteomes" id="UP000248688">
    <property type="component" value="Chromosome"/>
</dbReference>
<dbReference type="KEGG" id="est:DN752_07190"/>
<dbReference type="GO" id="GO:0004519">
    <property type="term" value="F:endonuclease activity"/>
    <property type="evidence" value="ECO:0007669"/>
    <property type="project" value="UniProtKB-KW"/>
</dbReference>
<proteinExistence type="predicted"/>
<evidence type="ECO:0000259" key="1">
    <source>
        <dbReference type="Pfam" id="PF13588"/>
    </source>
</evidence>
<reference evidence="2 3" key="1">
    <citation type="submission" date="2018-06" db="EMBL/GenBank/DDBJ databases">
        <title>Echinicola strongylocentroti sp. nov., isolated from a sea urchin Strongylocentrotus intermedius.</title>
        <authorList>
            <person name="Bae S.S."/>
        </authorList>
    </citation>
    <scope>NUCLEOTIDE SEQUENCE [LARGE SCALE GENOMIC DNA]</scope>
    <source>
        <strain evidence="2 3">MEBiC08714</strain>
    </source>
</reference>
<dbReference type="EMBL" id="CP030041">
    <property type="protein sequence ID" value="AWW29921.1"/>
    <property type="molecule type" value="Genomic_DNA"/>
</dbReference>
<protein>
    <submittedName>
        <fullName evidence="2">Type I restriction endonuclease subunit R</fullName>
    </submittedName>
</protein>
<keyword evidence="2" id="KW-0255">Endonuclease</keyword>
<dbReference type="OrthoDB" id="9790377at2"/>
<accession>A0A2Z4IFM9</accession>
<evidence type="ECO:0000313" key="3">
    <source>
        <dbReference type="Proteomes" id="UP000248688"/>
    </source>
</evidence>
<name>A0A2Z4IFM9_9BACT</name>
<dbReference type="Pfam" id="PF13588">
    <property type="entry name" value="HSDR_N_2"/>
    <property type="match status" value="1"/>
</dbReference>
<organism evidence="2 3">
    <name type="scientific">Echinicola strongylocentroti</name>
    <dbReference type="NCBI Taxonomy" id="1795355"/>
    <lineage>
        <taxon>Bacteria</taxon>
        <taxon>Pseudomonadati</taxon>
        <taxon>Bacteroidota</taxon>
        <taxon>Cytophagia</taxon>
        <taxon>Cytophagales</taxon>
        <taxon>Cyclobacteriaceae</taxon>
        <taxon>Echinicola</taxon>
    </lineage>
</organism>
<dbReference type="AlphaFoldDB" id="A0A2Z4IFM9"/>
<keyword evidence="2" id="KW-0540">Nuclease</keyword>
<keyword evidence="3" id="KW-1185">Reference proteome</keyword>
<evidence type="ECO:0000313" key="2">
    <source>
        <dbReference type="EMBL" id="AWW29921.1"/>
    </source>
</evidence>
<sequence>MTAADYPFLNVALNLPTTDFQITAEGGKLTIFDALRKKYLVLTPEEWVRQHIIYYLVAFKKYPKSLFALEKGLKYNHLKKRFDILVLDRSGAPFLLVECKAPEVKLNQKTVEQVCVYNKTIQAQFMAISNGMQHICLQFDADSGAYQQIREFPVF</sequence>
<feature type="domain" description="Type I restriction enzyme R protein N-terminal" evidence="1">
    <location>
        <begin position="44"/>
        <end position="153"/>
    </location>
</feature>